<evidence type="ECO:0000313" key="2">
    <source>
        <dbReference type="EMBL" id="SFR18038.1"/>
    </source>
</evidence>
<dbReference type="EMBL" id="FOYM01000052">
    <property type="protein sequence ID" value="SFR18038.1"/>
    <property type="molecule type" value="Genomic_DNA"/>
</dbReference>
<keyword evidence="1" id="KW-0812">Transmembrane</keyword>
<evidence type="ECO:0000313" key="3">
    <source>
        <dbReference type="Proteomes" id="UP000199584"/>
    </source>
</evidence>
<name>A0A1I6EKJ0_9FIRM</name>
<dbReference type="STRING" id="39060.SAMN05660706_1524"/>
<dbReference type="Pfam" id="PF11750">
    <property type="entry name" value="DUF3307"/>
    <property type="match status" value="1"/>
</dbReference>
<feature type="transmembrane region" description="Helical" evidence="1">
    <location>
        <begin position="39"/>
        <end position="66"/>
    </location>
</feature>
<dbReference type="Proteomes" id="UP000199584">
    <property type="component" value="Unassembled WGS sequence"/>
</dbReference>
<evidence type="ECO:0008006" key="4">
    <source>
        <dbReference type="Google" id="ProtNLM"/>
    </source>
</evidence>
<dbReference type="OrthoDB" id="1809050at2"/>
<keyword evidence="1" id="KW-0472">Membrane</keyword>
<evidence type="ECO:0000256" key="1">
    <source>
        <dbReference type="SAM" id="Phobius"/>
    </source>
</evidence>
<keyword evidence="1" id="KW-1133">Transmembrane helix</keyword>
<organism evidence="2 3">
    <name type="scientific">Desulfoscipio geothermicus DSM 3669</name>
    <dbReference type="NCBI Taxonomy" id="1121426"/>
    <lineage>
        <taxon>Bacteria</taxon>
        <taxon>Bacillati</taxon>
        <taxon>Bacillota</taxon>
        <taxon>Clostridia</taxon>
        <taxon>Eubacteriales</taxon>
        <taxon>Desulfallaceae</taxon>
        <taxon>Desulfoscipio</taxon>
    </lineage>
</organism>
<dbReference type="RefSeq" id="WP_092487793.1">
    <property type="nucleotide sequence ID" value="NZ_FOYM01000052.1"/>
</dbReference>
<protein>
    <recommendedName>
        <fullName evidence="4">DUF3307 domain-containing protein</fullName>
    </recommendedName>
</protein>
<gene>
    <name evidence="2" type="ORF">SAMN05660706_1524</name>
</gene>
<keyword evidence="3" id="KW-1185">Reference proteome</keyword>
<reference evidence="3" key="1">
    <citation type="submission" date="2016-10" db="EMBL/GenBank/DDBJ databases">
        <authorList>
            <person name="Varghese N."/>
            <person name="Submissions S."/>
        </authorList>
    </citation>
    <scope>NUCLEOTIDE SEQUENCE [LARGE SCALE GENOMIC DNA]</scope>
    <source>
        <strain evidence="3">DSM 3669</strain>
    </source>
</reference>
<dbReference type="InterPro" id="IPR021737">
    <property type="entry name" value="Phage_phiKZ_Orf197"/>
</dbReference>
<accession>A0A1I6EKJ0</accession>
<dbReference type="AlphaFoldDB" id="A0A1I6EKJ0"/>
<sequence>MLLGLLTILTGHVLTDYLLQRKYLGKYKKRSIKGLVLHTLSWTLSISPGLIILKNFNICIFIFLLLSHFMIDWCKNKLFPLRHGLCTPVNIIDQFLHLVSIALTFIIF</sequence>
<proteinExistence type="predicted"/>